<accession>A0AAU9GAF7</accession>
<evidence type="ECO:0000313" key="2">
    <source>
        <dbReference type="EMBL" id="BFG04520.1"/>
    </source>
</evidence>
<dbReference type="Proteomes" id="UP001500889">
    <property type="component" value="Chromosome E"/>
</dbReference>
<keyword evidence="1" id="KW-0812">Transmembrane</keyword>
<organism evidence="2 3">
    <name type="scientific">Drosophila madeirensis</name>
    <name type="common">Fruit fly</name>
    <dbReference type="NCBI Taxonomy" id="30013"/>
    <lineage>
        <taxon>Eukaryota</taxon>
        <taxon>Metazoa</taxon>
        <taxon>Ecdysozoa</taxon>
        <taxon>Arthropoda</taxon>
        <taxon>Hexapoda</taxon>
        <taxon>Insecta</taxon>
        <taxon>Pterygota</taxon>
        <taxon>Neoptera</taxon>
        <taxon>Endopterygota</taxon>
        <taxon>Diptera</taxon>
        <taxon>Brachycera</taxon>
        <taxon>Muscomorpha</taxon>
        <taxon>Ephydroidea</taxon>
        <taxon>Drosophilidae</taxon>
        <taxon>Drosophila</taxon>
        <taxon>Sophophora</taxon>
    </lineage>
</organism>
<sequence length="112" mass="13607">MRETPEGFRLRFFDRIGFYRALQLDGKRIDGYHVVVKPLLGDPLGFEPIVHPTKPQFPYMQESRIQRMVRTCSWKGKMQLSNDFMFFLWFTFFMWCVMSIGRVQKWCHKAYR</sequence>
<evidence type="ECO:0008006" key="4">
    <source>
        <dbReference type="Google" id="ProtNLM"/>
    </source>
</evidence>
<evidence type="ECO:0000256" key="1">
    <source>
        <dbReference type="SAM" id="Phobius"/>
    </source>
</evidence>
<keyword evidence="1" id="KW-0472">Membrane</keyword>
<name>A0AAU9GAF7_DROMD</name>
<reference evidence="2 3" key="1">
    <citation type="submission" date="2024-02" db="EMBL/GenBank/DDBJ databases">
        <title>A chromosome-level genome assembly of Drosophila madeirensis, a fruit fly species endemic to Madeira island.</title>
        <authorList>
            <person name="Tomihara K."/>
            <person name="Llopart A."/>
            <person name="Yamamoto D."/>
        </authorList>
    </citation>
    <scope>NUCLEOTIDE SEQUENCE [LARGE SCALE GENOMIC DNA]</scope>
    <source>
        <strain evidence="2 3">RF1</strain>
    </source>
</reference>
<dbReference type="AlphaFoldDB" id="A0AAU9GAF7"/>
<proteinExistence type="predicted"/>
<gene>
    <name evidence="2" type="ORF">DMAD_03467</name>
</gene>
<feature type="transmembrane region" description="Helical" evidence="1">
    <location>
        <begin position="84"/>
        <end position="103"/>
    </location>
</feature>
<protein>
    <recommendedName>
        <fullName evidence="4">Transmembrane protein</fullName>
    </recommendedName>
</protein>
<evidence type="ECO:0000313" key="3">
    <source>
        <dbReference type="Proteomes" id="UP001500889"/>
    </source>
</evidence>
<dbReference type="EMBL" id="AP029267">
    <property type="protein sequence ID" value="BFG04520.1"/>
    <property type="molecule type" value="Genomic_DNA"/>
</dbReference>
<keyword evidence="1" id="KW-1133">Transmembrane helix</keyword>
<keyword evidence="3" id="KW-1185">Reference proteome</keyword>